<keyword evidence="2" id="KW-1185">Reference proteome</keyword>
<sequence length="42" mass="4033">MSVNDPFARLPGAVNFTVTVTVTVTAAAAGATAPAGATLRSG</sequence>
<gene>
    <name evidence="1" type="ORF">GCM10009663_52650</name>
</gene>
<reference evidence="1 2" key="1">
    <citation type="journal article" date="2019" name="Int. J. Syst. Evol. Microbiol.">
        <title>The Global Catalogue of Microorganisms (GCM) 10K type strain sequencing project: providing services to taxonomists for standard genome sequencing and annotation.</title>
        <authorList>
            <consortium name="The Broad Institute Genomics Platform"/>
            <consortium name="The Broad Institute Genome Sequencing Center for Infectious Disease"/>
            <person name="Wu L."/>
            <person name="Ma J."/>
        </authorList>
    </citation>
    <scope>NUCLEOTIDE SEQUENCE [LARGE SCALE GENOMIC DNA]</scope>
    <source>
        <strain evidence="1 2">JCM 13002</strain>
    </source>
</reference>
<evidence type="ECO:0000313" key="2">
    <source>
        <dbReference type="Proteomes" id="UP001499987"/>
    </source>
</evidence>
<proteinExistence type="predicted"/>
<accession>A0ABN1TVD6</accession>
<dbReference type="RefSeq" id="WP_344626164.1">
    <property type="nucleotide sequence ID" value="NZ_BAAALD010000060.1"/>
</dbReference>
<protein>
    <submittedName>
        <fullName evidence="1">Uncharacterized protein</fullName>
    </submittedName>
</protein>
<dbReference type="EMBL" id="BAAALD010000060">
    <property type="protein sequence ID" value="GAA1103723.1"/>
    <property type="molecule type" value="Genomic_DNA"/>
</dbReference>
<evidence type="ECO:0000313" key="1">
    <source>
        <dbReference type="EMBL" id="GAA1103723.1"/>
    </source>
</evidence>
<name>A0ABN1TVD6_9ACTN</name>
<comment type="caution">
    <text evidence="1">The sequence shown here is derived from an EMBL/GenBank/DDBJ whole genome shotgun (WGS) entry which is preliminary data.</text>
</comment>
<organism evidence="1 2">
    <name type="scientific">Kitasatospora arboriphila</name>
    <dbReference type="NCBI Taxonomy" id="258052"/>
    <lineage>
        <taxon>Bacteria</taxon>
        <taxon>Bacillati</taxon>
        <taxon>Actinomycetota</taxon>
        <taxon>Actinomycetes</taxon>
        <taxon>Kitasatosporales</taxon>
        <taxon>Streptomycetaceae</taxon>
        <taxon>Kitasatospora</taxon>
    </lineage>
</organism>
<dbReference type="Proteomes" id="UP001499987">
    <property type="component" value="Unassembled WGS sequence"/>
</dbReference>